<organism evidence="1 2">
    <name type="scientific">Nonomuraea longicatena</name>
    <dbReference type="NCBI Taxonomy" id="83682"/>
    <lineage>
        <taxon>Bacteria</taxon>
        <taxon>Bacillati</taxon>
        <taxon>Actinomycetota</taxon>
        <taxon>Actinomycetes</taxon>
        <taxon>Streptosporangiales</taxon>
        <taxon>Streptosporangiaceae</taxon>
        <taxon>Nonomuraea</taxon>
    </lineage>
</organism>
<evidence type="ECO:0000313" key="1">
    <source>
        <dbReference type="EMBL" id="GAA0926092.1"/>
    </source>
</evidence>
<comment type="caution">
    <text evidence="1">The sequence shown here is derived from an EMBL/GenBank/DDBJ whole genome shotgun (WGS) entry which is preliminary data.</text>
</comment>
<dbReference type="Proteomes" id="UP001501578">
    <property type="component" value="Unassembled WGS sequence"/>
</dbReference>
<name>A0ABN1PCF8_9ACTN</name>
<accession>A0ABN1PCF8</accession>
<sequence>MDRAAAYRRAADHLPAGQIHLRDDPLPRQKTAEAHLHARACAHTRAHARACAHARVHGEGAPEIRDRTWRMT</sequence>
<protein>
    <submittedName>
        <fullName evidence="1">Uncharacterized protein</fullName>
    </submittedName>
</protein>
<reference evidence="1 2" key="1">
    <citation type="journal article" date="2019" name="Int. J. Syst. Evol. Microbiol.">
        <title>The Global Catalogue of Microorganisms (GCM) 10K type strain sequencing project: providing services to taxonomists for standard genome sequencing and annotation.</title>
        <authorList>
            <consortium name="The Broad Institute Genomics Platform"/>
            <consortium name="The Broad Institute Genome Sequencing Center for Infectious Disease"/>
            <person name="Wu L."/>
            <person name="Ma J."/>
        </authorList>
    </citation>
    <scope>NUCLEOTIDE SEQUENCE [LARGE SCALE GENOMIC DNA]</scope>
    <source>
        <strain evidence="1 2">JCM 11136</strain>
    </source>
</reference>
<proteinExistence type="predicted"/>
<dbReference type="EMBL" id="BAAAHQ010000011">
    <property type="protein sequence ID" value="GAA0926092.1"/>
    <property type="molecule type" value="Genomic_DNA"/>
</dbReference>
<gene>
    <name evidence="1" type="ORF">GCM10009560_27900</name>
</gene>
<evidence type="ECO:0000313" key="2">
    <source>
        <dbReference type="Proteomes" id="UP001501578"/>
    </source>
</evidence>
<keyword evidence="2" id="KW-1185">Reference proteome</keyword>